<dbReference type="PROSITE" id="PS51186">
    <property type="entry name" value="GNAT"/>
    <property type="match status" value="1"/>
</dbReference>
<name>A0A931E6U6_9BACT</name>
<dbReference type="PANTHER" id="PTHR13947:SF37">
    <property type="entry name" value="LD18367P"/>
    <property type="match status" value="1"/>
</dbReference>
<dbReference type="GO" id="GO:0008080">
    <property type="term" value="F:N-acetyltransferase activity"/>
    <property type="evidence" value="ECO:0007669"/>
    <property type="project" value="InterPro"/>
</dbReference>
<evidence type="ECO:0000259" key="2">
    <source>
        <dbReference type="PROSITE" id="PS51186"/>
    </source>
</evidence>
<reference evidence="3" key="1">
    <citation type="submission" date="2020-11" db="EMBL/GenBank/DDBJ databases">
        <title>Bacterial whole genome sequence for Panacibacter sp. DH6.</title>
        <authorList>
            <person name="Le V."/>
            <person name="Ko S."/>
            <person name="Ahn C.-Y."/>
            <person name="Oh H.-M."/>
        </authorList>
    </citation>
    <scope>NUCLEOTIDE SEQUENCE</scope>
    <source>
        <strain evidence="3">DH6</strain>
    </source>
</reference>
<dbReference type="CDD" id="cd04301">
    <property type="entry name" value="NAT_SF"/>
    <property type="match status" value="1"/>
</dbReference>
<dbReference type="PANTHER" id="PTHR13947">
    <property type="entry name" value="GNAT FAMILY N-ACETYLTRANSFERASE"/>
    <property type="match status" value="1"/>
</dbReference>
<evidence type="ECO:0000313" key="4">
    <source>
        <dbReference type="Proteomes" id="UP000628448"/>
    </source>
</evidence>
<keyword evidence="4" id="KW-1185">Reference proteome</keyword>
<gene>
    <name evidence="3" type="ORF">I5907_13505</name>
</gene>
<sequence>MIEIIPYSDEYAAVFKVMNLAWLDHYNLTESHDLLILNNPRKTILESGGAIFLAKAGDEIVGSAAIINEGEGVFELAKMTVTAPFQGKGISKMLLEKCIETARLLHATKLILFSNSQLTTAIALYRKYGFTHVSVTDAPFLTADIKMELSL</sequence>
<dbReference type="InterPro" id="IPR050769">
    <property type="entry name" value="NAT_camello-type"/>
</dbReference>
<keyword evidence="1" id="KW-0808">Transferase</keyword>
<feature type="domain" description="N-acetyltransferase" evidence="2">
    <location>
        <begin position="2"/>
        <end position="151"/>
    </location>
</feature>
<dbReference type="Proteomes" id="UP000628448">
    <property type="component" value="Unassembled WGS sequence"/>
</dbReference>
<evidence type="ECO:0000256" key="1">
    <source>
        <dbReference type="ARBA" id="ARBA00022679"/>
    </source>
</evidence>
<dbReference type="InterPro" id="IPR000182">
    <property type="entry name" value="GNAT_dom"/>
</dbReference>
<comment type="caution">
    <text evidence="3">The sequence shown here is derived from an EMBL/GenBank/DDBJ whole genome shotgun (WGS) entry which is preliminary data.</text>
</comment>
<evidence type="ECO:0000313" key="3">
    <source>
        <dbReference type="EMBL" id="MBG9377252.1"/>
    </source>
</evidence>
<protein>
    <submittedName>
        <fullName evidence="3">GNAT family N-acetyltransferase</fullName>
    </submittedName>
</protein>
<dbReference type="RefSeq" id="WP_196991346.1">
    <property type="nucleotide sequence ID" value="NZ_JADWYR010000002.1"/>
</dbReference>
<dbReference type="SUPFAM" id="SSF55729">
    <property type="entry name" value="Acyl-CoA N-acyltransferases (Nat)"/>
    <property type="match status" value="1"/>
</dbReference>
<accession>A0A931E6U6</accession>
<organism evidence="3 4">
    <name type="scientific">Panacibacter microcysteis</name>
    <dbReference type="NCBI Taxonomy" id="2793269"/>
    <lineage>
        <taxon>Bacteria</taxon>
        <taxon>Pseudomonadati</taxon>
        <taxon>Bacteroidota</taxon>
        <taxon>Chitinophagia</taxon>
        <taxon>Chitinophagales</taxon>
        <taxon>Chitinophagaceae</taxon>
        <taxon>Panacibacter</taxon>
    </lineage>
</organism>
<dbReference type="AlphaFoldDB" id="A0A931E6U6"/>
<dbReference type="InterPro" id="IPR016181">
    <property type="entry name" value="Acyl_CoA_acyltransferase"/>
</dbReference>
<proteinExistence type="predicted"/>
<dbReference type="Pfam" id="PF00583">
    <property type="entry name" value="Acetyltransf_1"/>
    <property type="match status" value="1"/>
</dbReference>
<dbReference type="EMBL" id="JADWYR010000002">
    <property type="protein sequence ID" value="MBG9377252.1"/>
    <property type="molecule type" value="Genomic_DNA"/>
</dbReference>
<dbReference type="Gene3D" id="3.40.630.30">
    <property type="match status" value="1"/>
</dbReference>